<dbReference type="InterPro" id="IPR006045">
    <property type="entry name" value="Cupin_1"/>
</dbReference>
<comment type="subunit">
    <text evidence="6">Hexamer; each subunit is composed of an acidic and a basic chain derived from a single precursor and linked by a disulfide bond.</text>
</comment>
<dbReference type="Gene3D" id="2.60.120.10">
    <property type="entry name" value="Jelly Rolls"/>
    <property type="match status" value="2"/>
</dbReference>
<sequence>MAKPNFLFTLSLSLVVLFNGSLASRQYQQQGQCQFDRIDALEPDNRIECEAGVIESWNPNDDQFQCAGVAVVRRSIEPRGLLLPSYSNAPQLIYVVRGGGVTGVMLAGCPETFQESQQTGGSSRFQDQHQRVRRFRQGDVIAIPAGVSHWCYNDGDEPVVTVSVLDVKNKANQLDLNPRHFYLAGNPEDEFQQQYDERRDPRGAREHMGPEQGDCNNLFCGLDSRLVAEAFNVNEQLARKLQSENDYRGNVVRVEGNLQLVRPPRTQQERQEQLERERGRSPGRGSHYNGLEETFCTTRIIENIGDPSRADVFVPEAGRVSTVNSHKLPILQRLQLSASHVVLRDNAVRLPHWHLNAHSVIYAVRGQALVQVIDENGNAVFDGNVREGQVLTVPQNFAVVKRTERDVFEYVAFKTNDNAMTTDLAGPTSSVRALPVEVIANAYRVSLEDARRLKYGTQETTLTSARPRSGRWAEA</sequence>
<evidence type="ECO:0000256" key="2">
    <source>
        <dbReference type="ARBA" id="ARBA00022729"/>
    </source>
</evidence>
<gene>
    <name evidence="9" type="ORF">P3X46_011754</name>
</gene>
<feature type="signal peptide" evidence="6">
    <location>
        <begin position="1"/>
        <end position="23"/>
    </location>
</feature>
<proteinExistence type="inferred from homology"/>
<dbReference type="PANTHER" id="PTHR31189">
    <property type="entry name" value="OS03G0336100 PROTEIN-RELATED"/>
    <property type="match status" value="1"/>
</dbReference>
<dbReference type="SUPFAM" id="SSF51182">
    <property type="entry name" value="RmlC-like cupins"/>
    <property type="match status" value="1"/>
</dbReference>
<comment type="caution">
    <text evidence="9">The sequence shown here is derived from an EMBL/GenBank/DDBJ whole genome shotgun (WGS) entry which is preliminary data.</text>
</comment>
<organism evidence="9 10">
    <name type="scientific">Hevea brasiliensis</name>
    <name type="common">Para rubber tree</name>
    <name type="synonym">Siphonia brasiliensis</name>
    <dbReference type="NCBI Taxonomy" id="3981"/>
    <lineage>
        <taxon>Eukaryota</taxon>
        <taxon>Viridiplantae</taxon>
        <taxon>Streptophyta</taxon>
        <taxon>Embryophyta</taxon>
        <taxon>Tracheophyta</taxon>
        <taxon>Spermatophyta</taxon>
        <taxon>Magnoliopsida</taxon>
        <taxon>eudicotyledons</taxon>
        <taxon>Gunneridae</taxon>
        <taxon>Pentapetalae</taxon>
        <taxon>rosids</taxon>
        <taxon>fabids</taxon>
        <taxon>Malpighiales</taxon>
        <taxon>Euphorbiaceae</taxon>
        <taxon>Crotonoideae</taxon>
        <taxon>Micrandreae</taxon>
        <taxon>Hevea</taxon>
    </lineage>
</organism>
<feature type="compositionally biased region" description="Basic and acidic residues" evidence="7">
    <location>
        <begin position="195"/>
        <end position="209"/>
    </location>
</feature>
<feature type="region of interest" description="Disordered" evidence="7">
    <location>
        <begin position="189"/>
        <end position="212"/>
    </location>
</feature>
<dbReference type="InterPro" id="IPR022379">
    <property type="entry name" value="11S_seedstore_CS"/>
</dbReference>
<reference evidence="9" key="1">
    <citation type="journal article" date="2023" name="Plant Biotechnol. J.">
        <title>Chromosome-level wild Hevea brasiliensis genome provides new tools for genomic-assisted breeding and valuable loci to elevate rubber yield.</title>
        <authorList>
            <person name="Cheng H."/>
            <person name="Song X."/>
            <person name="Hu Y."/>
            <person name="Wu T."/>
            <person name="Yang Q."/>
            <person name="An Z."/>
            <person name="Feng S."/>
            <person name="Deng Z."/>
            <person name="Wu W."/>
            <person name="Zeng X."/>
            <person name="Tu M."/>
            <person name="Wang X."/>
            <person name="Huang H."/>
        </authorList>
    </citation>
    <scope>NUCLEOTIDE SEQUENCE</scope>
    <source>
        <strain evidence="9">MT/VB/25A 57/8</strain>
    </source>
</reference>
<accession>A0ABQ9M855</accession>
<dbReference type="PROSITE" id="PS00305">
    <property type="entry name" value="11S_SEED_STORAGE"/>
    <property type="match status" value="1"/>
</dbReference>
<dbReference type="SMART" id="SM00835">
    <property type="entry name" value="Cupin_1"/>
    <property type="match status" value="2"/>
</dbReference>
<dbReference type="CDD" id="cd02242">
    <property type="entry name" value="cupin_11S_legumin_N"/>
    <property type="match status" value="1"/>
</dbReference>
<keyword evidence="2 6" id="KW-0732">Signal</keyword>
<feature type="compositionally biased region" description="Basic and acidic residues" evidence="7">
    <location>
        <begin position="267"/>
        <end position="280"/>
    </location>
</feature>
<evidence type="ECO:0000256" key="3">
    <source>
        <dbReference type="ARBA" id="ARBA00022761"/>
    </source>
</evidence>
<dbReference type="Pfam" id="PF00190">
    <property type="entry name" value="Cupin_1"/>
    <property type="match status" value="2"/>
</dbReference>
<dbReference type="PRINTS" id="PR00439">
    <property type="entry name" value="11SGLOBULIN"/>
</dbReference>
<dbReference type="EMBL" id="JARPOI010000007">
    <property type="protein sequence ID" value="KAJ9176444.1"/>
    <property type="molecule type" value="Genomic_DNA"/>
</dbReference>
<dbReference type="InterPro" id="IPR014710">
    <property type="entry name" value="RmlC-like_jellyroll"/>
</dbReference>
<dbReference type="InterPro" id="IPR011051">
    <property type="entry name" value="RmlC_Cupin_sf"/>
</dbReference>
<evidence type="ECO:0000259" key="8">
    <source>
        <dbReference type="SMART" id="SM00835"/>
    </source>
</evidence>
<protein>
    <recommendedName>
        <fullName evidence="8">Cupin type-1 domain-containing protein</fullName>
    </recommendedName>
</protein>
<evidence type="ECO:0000313" key="10">
    <source>
        <dbReference type="Proteomes" id="UP001174677"/>
    </source>
</evidence>
<feature type="region of interest" description="Disordered" evidence="7">
    <location>
        <begin position="258"/>
        <end position="289"/>
    </location>
</feature>
<keyword evidence="5 6" id="KW-1015">Disulfide bond</keyword>
<dbReference type="InterPro" id="IPR050253">
    <property type="entry name" value="Seed_Storage-Functional"/>
</dbReference>
<feature type="domain" description="Cupin type-1" evidence="8">
    <location>
        <begin position="302"/>
        <end position="451"/>
    </location>
</feature>
<dbReference type="PANTHER" id="PTHR31189:SF35">
    <property type="entry name" value="12S SEED STORAGE PROTEIN CRB"/>
    <property type="match status" value="1"/>
</dbReference>
<evidence type="ECO:0000256" key="7">
    <source>
        <dbReference type="SAM" id="MobiDB-lite"/>
    </source>
</evidence>
<evidence type="ECO:0000256" key="1">
    <source>
        <dbReference type="ARBA" id="ARBA00007178"/>
    </source>
</evidence>
<keyword evidence="4 6" id="KW-0708">Seed storage protein</keyword>
<evidence type="ECO:0000256" key="5">
    <source>
        <dbReference type="ARBA" id="ARBA00023157"/>
    </source>
</evidence>
<comment type="function">
    <text evidence="6">Seed storage protein.</text>
</comment>
<dbReference type="CDD" id="cd02243">
    <property type="entry name" value="cupin_11S_legumin_C"/>
    <property type="match status" value="1"/>
</dbReference>
<evidence type="ECO:0000256" key="4">
    <source>
        <dbReference type="ARBA" id="ARBA00023129"/>
    </source>
</evidence>
<evidence type="ECO:0000313" key="9">
    <source>
        <dbReference type="EMBL" id="KAJ9176444.1"/>
    </source>
</evidence>
<feature type="domain" description="Cupin type-1" evidence="8">
    <location>
        <begin position="38"/>
        <end position="239"/>
    </location>
</feature>
<dbReference type="Proteomes" id="UP001174677">
    <property type="component" value="Chromosome 7"/>
</dbReference>
<dbReference type="InterPro" id="IPR006044">
    <property type="entry name" value="11S_seedstore_pln"/>
</dbReference>
<name>A0ABQ9M855_HEVBR</name>
<keyword evidence="10" id="KW-1185">Reference proteome</keyword>
<feature type="chain" id="PRO_5044980586" description="Cupin type-1 domain-containing protein" evidence="6">
    <location>
        <begin position="24"/>
        <end position="475"/>
    </location>
</feature>
<evidence type="ECO:0000256" key="6">
    <source>
        <dbReference type="RuleBase" id="RU003681"/>
    </source>
</evidence>
<comment type="similarity">
    <text evidence="1 6">Belongs to the 11S seed storage protein (globulins) family.</text>
</comment>
<keyword evidence="3 6" id="KW-0758">Storage protein</keyword>